<protein>
    <submittedName>
        <fullName evidence="1">Uncharacterized protein</fullName>
    </submittedName>
</protein>
<name>A0A6C0CIM8_9ZZZZ</name>
<organism evidence="1">
    <name type="scientific">viral metagenome</name>
    <dbReference type="NCBI Taxonomy" id="1070528"/>
    <lineage>
        <taxon>unclassified sequences</taxon>
        <taxon>metagenomes</taxon>
        <taxon>organismal metagenomes</taxon>
    </lineage>
</organism>
<proteinExistence type="predicted"/>
<dbReference type="EMBL" id="MN739435">
    <property type="protein sequence ID" value="QHT04626.1"/>
    <property type="molecule type" value="Genomic_DNA"/>
</dbReference>
<accession>A0A6C0CIM8</accession>
<sequence length="366" mass="43369">MEIVPLYVFKPVGNWTLSEPVRAMGDIFTRFPEEFLKRGFKIVYDDDPNKNLESLKEYLGEMESPEALLNRDKQVIVWSHEAYFCGPLRTLKKKYPNRLKIVVWYDDLHSADIGWKQLLQEIDRLVCPYNIRYMKGCKYQQIKDTIITPHSNKVVCIPYFVYSHRIKPQQSQEEWTKRFSAKVTLAGYTHEAIYPVRNEWSKKEYLVKVLKFPGYYEKHKSVETNDRFYEFLSKHAYGISTSDAYGFYFLAKYLELPAMQLVMFAQHHPQLKDCGFVENVHYKPLDENTINNALEIERNTHAKYHTLAKFGKISPERLKAISQRDSNRRKQELYEISVNARKLIVEKHTEVARFDQLCDLFKTLSF</sequence>
<dbReference type="AlphaFoldDB" id="A0A6C0CIM8"/>
<reference evidence="1" key="1">
    <citation type="journal article" date="2020" name="Nature">
        <title>Giant virus diversity and host interactions through global metagenomics.</title>
        <authorList>
            <person name="Schulz F."/>
            <person name="Roux S."/>
            <person name="Paez-Espino D."/>
            <person name="Jungbluth S."/>
            <person name="Walsh D.A."/>
            <person name="Denef V.J."/>
            <person name="McMahon K.D."/>
            <person name="Konstantinidis K.T."/>
            <person name="Eloe-Fadrosh E.A."/>
            <person name="Kyrpides N.C."/>
            <person name="Woyke T."/>
        </authorList>
    </citation>
    <scope>NUCLEOTIDE SEQUENCE</scope>
    <source>
        <strain evidence="1">GVMAG-M-3300021343-4</strain>
    </source>
</reference>
<evidence type="ECO:0000313" key="1">
    <source>
        <dbReference type="EMBL" id="QHT04626.1"/>
    </source>
</evidence>